<feature type="transmembrane region" description="Helical" evidence="9">
    <location>
        <begin position="12"/>
        <end position="35"/>
    </location>
</feature>
<keyword evidence="7" id="KW-0067">ATP-binding</keyword>
<dbReference type="SUPFAM" id="SSF55874">
    <property type="entry name" value="ATPase domain of HSP90 chaperone/DNA topoisomerase II/histidine kinase"/>
    <property type="match status" value="1"/>
</dbReference>
<dbReference type="InterPro" id="IPR003594">
    <property type="entry name" value="HATPase_dom"/>
</dbReference>
<dbReference type="EC" id="2.7.13.3" evidence="2"/>
<proteinExistence type="predicted"/>
<dbReference type="CDD" id="cd16917">
    <property type="entry name" value="HATPase_UhpB-NarQ-NarX-like"/>
    <property type="match status" value="1"/>
</dbReference>
<organism evidence="13 14">
    <name type="scientific">Streptomyces albospinus</name>
    <dbReference type="NCBI Taxonomy" id="285515"/>
    <lineage>
        <taxon>Bacteria</taxon>
        <taxon>Bacillati</taxon>
        <taxon>Actinomycetota</taxon>
        <taxon>Actinomycetes</taxon>
        <taxon>Kitasatosporales</taxon>
        <taxon>Streptomycetaceae</taxon>
        <taxon>Streptomyces</taxon>
    </lineage>
</organism>
<evidence type="ECO:0000313" key="13">
    <source>
        <dbReference type="EMBL" id="GGU59659.1"/>
    </source>
</evidence>
<dbReference type="Pfam" id="PF07730">
    <property type="entry name" value="HisKA_3"/>
    <property type="match status" value="1"/>
</dbReference>
<name>A0ABQ2UZE0_9ACTN</name>
<evidence type="ECO:0000256" key="7">
    <source>
        <dbReference type="ARBA" id="ARBA00022840"/>
    </source>
</evidence>
<accession>A0ABQ2UZE0</accession>
<evidence type="ECO:0000259" key="11">
    <source>
        <dbReference type="Pfam" id="PF07730"/>
    </source>
</evidence>
<dbReference type="EMBL" id="BMRP01000007">
    <property type="protein sequence ID" value="GGU59659.1"/>
    <property type="molecule type" value="Genomic_DNA"/>
</dbReference>
<feature type="domain" description="Histidine kinase/HSP90-like ATPase" evidence="10">
    <location>
        <begin position="297"/>
        <end position="388"/>
    </location>
</feature>
<feature type="domain" description="DUF7134" evidence="12">
    <location>
        <begin position="7"/>
        <end position="154"/>
    </location>
</feature>
<feature type="domain" description="Signal transduction histidine kinase subgroup 3 dimerisation and phosphoacceptor" evidence="11">
    <location>
        <begin position="184"/>
        <end position="249"/>
    </location>
</feature>
<dbReference type="InterPro" id="IPR036890">
    <property type="entry name" value="HATPase_C_sf"/>
</dbReference>
<reference evidence="14" key="1">
    <citation type="journal article" date="2019" name="Int. J. Syst. Evol. Microbiol.">
        <title>The Global Catalogue of Microorganisms (GCM) 10K type strain sequencing project: providing services to taxonomists for standard genome sequencing and annotation.</title>
        <authorList>
            <consortium name="The Broad Institute Genomics Platform"/>
            <consortium name="The Broad Institute Genome Sequencing Center for Infectious Disease"/>
            <person name="Wu L."/>
            <person name="Ma J."/>
        </authorList>
    </citation>
    <scope>NUCLEOTIDE SEQUENCE [LARGE SCALE GENOMIC DNA]</scope>
    <source>
        <strain evidence="14">JCM 3399</strain>
    </source>
</reference>
<keyword evidence="9" id="KW-1133">Transmembrane helix</keyword>
<keyword evidence="4" id="KW-0808">Transferase</keyword>
<evidence type="ECO:0000256" key="5">
    <source>
        <dbReference type="ARBA" id="ARBA00022741"/>
    </source>
</evidence>
<keyword evidence="5" id="KW-0547">Nucleotide-binding</keyword>
<keyword evidence="8" id="KW-0902">Two-component regulatory system</keyword>
<dbReference type="InterPro" id="IPR055558">
    <property type="entry name" value="DUF7134"/>
</dbReference>
<protein>
    <recommendedName>
        <fullName evidence="2">histidine kinase</fullName>
        <ecNumber evidence="2">2.7.13.3</ecNumber>
    </recommendedName>
</protein>
<feature type="transmembrane region" description="Helical" evidence="9">
    <location>
        <begin position="42"/>
        <end position="58"/>
    </location>
</feature>
<dbReference type="PANTHER" id="PTHR24421:SF10">
    <property type="entry name" value="NITRATE_NITRITE SENSOR PROTEIN NARQ"/>
    <property type="match status" value="1"/>
</dbReference>
<dbReference type="Pfam" id="PF02518">
    <property type="entry name" value="HATPase_c"/>
    <property type="match status" value="1"/>
</dbReference>
<evidence type="ECO:0000259" key="10">
    <source>
        <dbReference type="Pfam" id="PF02518"/>
    </source>
</evidence>
<keyword evidence="6 13" id="KW-0418">Kinase</keyword>
<dbReference type="Proteomes" id="UP000654471">
    <property type="component" value="Unassembled WGS sequence"/>
</dbReference>
<dbReference type="PANTHER" id="PTHR24421">
    <property type="entry name" value="NITRATE/NITRITE SENSOR PROTEIN NARX-RELATED"/>
    <property type="match status" value="1"/>
</dbReference>
<feature type="transmembrane region" description="Helical" evidence="9">
    <location>
        <begin position="106"/>
        <end position="126"/>
    </location>
</feature>
<dbReference type="Gene3D" id="1.20.5.1930">
    <property type="match status" value="1"/>
</dbReference>
<keyword evidence="9" id="KW-0812">Transmembrane</keyword>
<comment type="catalytic activity">
    <reaction evidence="1">
        <text>ATP + protein L-histidine = ADP + protein N-phospho-L-histidine.</text>
        <dbReference type="EC" id="2.7.13.3"/>
    </reaction>
</comment>
<dbReference type="InterPro" id="IPR011712">
    <property type="entry name" value="Sig_transdc_His_kin_sub3_dim/P"/>
</dbReference>
<evidence type="ECO:0000259" key="12">
    <source>
        <dbReference type="Pfam" id="PF23539"/>
    </source>
</evidence>
<comment type="caution">
    <text evidence="13">The sequence shown here is derived from an EMBL/GenBank/DDBJ whole genome shotgun (WGS) entry which is preliminary data.</text>
</comment>
<evidence type="ECO:0000256" key="8">
    <source>
        <dbReference type="ARBA" id="ARBA00023012"/>
    </source>
</evidence>
<sequence>MSDRTGWPAVRPWVADLAGAGLCFAVSSPVVVIIAYYHRAPAAGYFAGLALACLPLLVRSRWPFQVVAATLAANAAQLALLSFPGPSPAATGVALYTVAVRTERRTAWRIGAASAALLFAVSVIRRPGPDSLWQYLAVLAGMGLAVASGDAVRSSRRLLAAAVERADRAEHTREAEARRRVTEERLRIARELHDVVAHHITLVNAQAGVAHHLMRSDPDHAYQALERIRDTSRAALDELRTTVGLLRHGESPDAPREPAPGLAGLDALLASFRHSGLDITLERTGHPTEPASITDLAAYRIIQEALTNTRKHAGPVPARVHLDYRPDVLRLTVEDDGRAGTGTQGGPGSGTGHGMIGMYERAKAARGTLTAGPHPAGGFRIHAELPLHTGRKG</sequence>
<evidence type="ECO:0000256" key="2">
    <source>
        <dbReference type="ARBA" id="ARBA00012438"/>
    </source>
</evidence>
<evidence type="ECO:0000256" key="9">
    <source>
        <dbReference type="SAM" id="Phobius"/>
    </source>
</evidence>
<evidence type="ECO:0000256" key="1">
    <source>
        <dbReference type="ARBA" id="ARBA00000085"/>
    </source>
</evidence>
<gene>
    <name evidence="13" type="ORF">GCM10010211_25760</name>
</gene>
<dbReference type="GO" id="GO:0016301">
    <property type="term" value="F:kinase activity"/>
    <property type="evidence" value="ECO:0007669"/>
    <property type="project" value="UniProtKB-KW"/>
</dbReference>
<keyword evidence="3" id="KW-0597">Phosphoprotein</keyword>
<dbReference type="InterPro" id="IPR050482">
    <property type="entry name" value="Sensor_HK_TwoCompSys"/>
</dbReference>
<keyword evidence="14" id="KW-1185">Reference proteome</keyword>
<evidence type="ECO:0000256" key="6">
    <source>
        <dbReference type="ARBA" id="ARBA00022777"/>
    </source>
</evidence>
<evidence type="ECO:0000256" key="3">
    <source>
        <dbReference type="ARBA" id="ARBA00022553"/>
    </source>
</evidence>
<evidence type="ECO:0000256" key="4">
    <source>
        <dbReference type="ARBA" id="ARBA00022679"/>
    </source>
</evidence>
<dbReference type="Pfam" id="PF23539">
    <property type="entry name" value="DUF7134"/>
    <property type="match status" value="1"/>
</dbReference>
<feature type="transmembrane region" description="Helical" evidence="9">
    <location>
        <begin position="78"/>
        <end position="99"/>
    </location>
</feature>
<evidence type="ECO:0000313" key="14">
    <source>
        <dbReference type="Proteomes" id="UP000654471"/>
    </source>
</evidence>
<dbReference type="Gene3D" id="3.30.565.10">
    <property type="entry name" value="Histidine kinase-like ATPase, C-terminal domain"/>
    <property type="match status" value="1"/>
</dbReference>
<keyword evidence="9" id="KW-0472">Membrane</keyword>